<dbReference type="RefSeq" id="WP_155302867.1">
    <property type="nucleotide sequence ID" value="NZ_AP021875.1"/>
</dbReference>
<dbReference type="PANTHER" id="PTHR15160:SF1">
    <property type="entry name" value="VON HIPPEL-LINDAU DISEASE TUMOR SUPPRESSOR"/>
    <property type="match status" value="1"/>
</dbReference>
<name>A0A5K7YVK9_9BACT</name>
<sequence length="165" mass="18670">MLHKVNIAGLAMDPASNTPIILLKTEEGEKTLPIWIGLLEATSIASALQDIQFDRPMTHDLFKNLTQMLNIQINRVDICDLRDNTFFAEIHFASEEKSFTMDARPSDAIALALRYQAPIFVDDRVIEKSQLGQEPGEALDESEEGKKWAEYLEKLSPEDFGKYKV</sequence>
<dbReference type="KEGG" id="dwd:DSCW_12090"/>
<dbReference type="Proteomes" id="UP000427769">
    <property type="component" value="Chromosome"/>
</dbReference>
<dbReference type="Pfam" id="PF02577">
    <property type="entry name" value="BFN_dom"/>
    <property type="match status" value="1"/>
</dbReference>
<dbReference type="EMBL" id="AP021875">
    <property type="protein sequence ID" value="BBO73792.1"/>
    <property type="molecule type" value="Genomic_DNA"/>
</dbReference>
<accession>A0A5K7YVK9</accession>
<feature type="domain" description="BFN" evidence="1">
    <location>
        <begin position="2"/>
        <end position="133"/>
    </location>
</feature>
<dbReference type="PROSITE" id="PS51658">
    <property type="entry name" value="BFN"/>
    <property type="match status" value="1"/>
</dbReference>
<protein>
    <recommendedName>
        <fullName evidence="1">BFN domain-containing protein</fullName>
    </recommendedName>
</protein>
<reference evidence="2 3" key="1">
    <citation type="submission" date="2019-11" db="EMBL/GenBank/DDBJ databases">
        <title>Comparative genomics of hydrocarbon-degrading Desulfosarcina strains.</title>
        <authorList>
            <person name="Watanabe M."/>
            <person name="Kojima H."/>
            <person name="Fukui M."/>
        </authorList>
    </citation>
    <scope>NUCLEOTIDE SEQUENCE [LARGE SCALE GENOMIC DNA]</scope>
    <source>
        <strain evidence="2 3">PP31</strain>
    </source>
</reference>
<evidence type="ECO:0000259" key="1">
    <source>
        <dbReference type="PROSITE" id="PS51658"/>
    </source>
</evidence>
<keyword evidence="3" id="KW-1185">Reference proteome</keyword>
<dbReference type="Gene3D" id="3.10.690.10">
    <property type="entry name" value="Bifunctional nuclease domain"/>
    <property type="match status" value="1"/>
</dbReference>
<dbReference type="InterPro" id="IPR036104">
    <property type="entry name" value="BFN_sf"/>
</dbReference>
<dbReference type="SUPFAM" id="SSF103256">
    <property type="entry name" value="Hypothetical protein TM0160"/>
    <property type="match status" value="1"/>
</dbReference>
<evidence type="ECO:0000313" key="2">
    <source>
        <dbReference type="EMBL" id="BBO73792.1"/>
    </source>
</evidence>
<evidence type="ECO:0000313" key="3">
    <source>
        <dbReference type="Proteomes" id="UP000427769"/>
    </source>
</evidence>
<dbReference type="InterPro" id="IPR003729">
    <property type="entry name" value="Bi_nuclease_dom"/>
</dbReference>
<dbReference type="PANTHER" id="PTHR15160">
    <property type="entry name" value="VON HIPPEL-LINDAU PROTEIN"/>
    <property type="match status" value="1"/>
</dbReference>
<dbReference type="AlphaFoldDB" id="A0A5K7YVK9"/>
<organism evidence="2 3">
    <name type="scientific">Desulfosarcina widdelii</name>
    <dbReference type="NCBI Taxonomy" id="947919"/>
    <lineage>
        <taxon>Bacteria</taxon>
        <taxon>Pseudomonadati</taxon>
        <taxon>Thermodesulfobacteriota</taxon>
        <taxon>Desulfobacteria</taxon>
        <taxon>Desulfobacterales</taxon>
        <taxon>Desulfosarcinaceae</taxon>
        <taxon>Desulfosarcina</taxon>
    </lineage>
</organism>
<dbReference type="OrthoDB" id="9788698at2"/>
<proteinExistence type="predicted"/>
<dbReference type="GO" id="GO:0004518">
    <property type="term" value="F:nuclease activity"/>
    <property type="evidence" value="ECO:0007669"/>
    <property type="project" value="InterPro"/>
</dbReference>
<gene>
    <name evidence="2" type="ORF">DSCW_12090</name>
</gene>